<dbReference type="CDD" id="cd07344">
    <property type="entry name" value="M48_yhfN_like"/>
    <property type="match status" value="1"/>
</dbReference>
<dbReference type="KEGG" id="saal:L336_0972"/>
<dbReference type="HOGENOM" id="CLU_065947_0_0_0"/>
<name>R4PZI3_9BACT</name>
<dbReference type="AlphaFoldDB" id="R4PZI3"/>
<proteinExistence type="predicted"/>
<accession>R4PZI3</accession>
<dbReference type="PANTHER" id="PTHR30399">
    <property type="entry name" value="UNCHARACTERIZED PROTEIN YGJP"/>
    <property type="match status" value="1"/>
</dbReference>
<evidence type="ECO:0000259" key="1">
    <source>
        <dbReference type="Pfam" id="PF01863"/>
    </source>
</evidence>
<dbReference type="Pfam" id="PF01863">
    <property type="entry name" value="YgjP-like"/>
    <property type="match status" value="1"/>
</dbReference>
<gene>
    <name evidence="2" type="ORF">L336_0972</name>
</gene>
<evidence type="ECO:0000313" key="3">
    <source>
        <dbReference type="Proteomes" id="UP000013893"/>
    </source>
</evidence>
<dbReference type="InterPro" id="IPR053136">
    <property type="entry name" value="UTP_pyrophosphatase-like"/>
</dbReference>
<keyword evidence="3" id="KW-1185">Reference proteome</keyword>
<dbReference type="Gene3D" id="3.30.2010.10">
    <property type="entry name" value="Metalloproteases ('zincins'), catalytic domain"/>
    <property type="match status" value="1"/>
</dbReference>
<sequence length="232" mass="26366">MALLHDKEFGDITVTRASRMRSVRIHVDTSGKLSIKAPLMTPLVYLRGVVASSRGDLRELLAKQPKKITYQDGTIIGKTHTIAVIKTGMVDHPKVKIERKKLLVYLPPGHTLESRAVQQLIRDSVIIVLRKEAKSYLNNRLSTLGEQLGLSYERIRFSHAGTRWGSCSSTGTISLNIGLMKLKDELIDYVIIHELCHTRHMNHSKAFWQLVGQYDPHYKLHRRQIARETPSV</sequence>
<dbReference type="PATRIC" id="fig|1332188.3.peg.966"/>
<evidence type="ECO:0000313" key="2">
    <source>
        <dbReference type="EMBL" id="AGL62671.1"/>
    </source>
</evidence>
<protein>
    <recommendedName>
        <fullName evidence="1">YgjP-like metallopeptidase domain-containing protein</fullName>
    </recommendedName>
</protein>
<organism evidence="2 3">
    <name type="scientific">Candidatus Saccharimonas aalborgensis</name>
    <dbReference type="NCBI Taxonomy" id="1332188"/>
    <lineage>
        <taxon>Bacteria</taxon>
        <taxon>Candidatus Saccharimonadota</taxon>
        <taxon>Candidatus Saccharimonadia</taxon>
        <taxon>Candidatus Saccharimonadales</taxon>
        <taxon>Candidatus Saccharimonadaceae</taxon>
        <taxon>Candidatus Saccharimonas</taxon>
    </lineage>
</organism>
<dbReference type="RefSeq" id="WP_015642121.1">
    <property type="nucleotide sequence ID" value="NC_021219.1"/>
</dbReference>
<dbReference type="Proteomes" id="UP000013893">
    <property type="component" value="Chromosome"/>
</dbReference>
<dbReference type="OrthoDB" id="9811177at2"/>
<dbReference type="PANTHER" id="PTHR30399:SF1">
    <property type="entry name" value="UTP PYROPHOSPHATASE"/>
    <property type="match status" value="1"/>
</dbReference>
<dbReference type="STRING" id="1332188.L336_0972"/>
<dbReference type="EMBL" id="CP005957">
    <property type="protein sequence ID" value="AGL62671.1"/>
    <property type="molecule type" value="Genomic_DNA"/>
</dbReference>
<reference evidence="2 3" key="1">
    <citation type="journal article" date="2013" name="Nat. Biotechnol.">
        <title>Genome sequences of rare, uncultured bacteria obtained by differential coverage binning of multiple metagenomes.</title>
        <authorList>
            <person name="Albertsen M."/>
            <person name="Hugenholtz P."/>
            <person name="Skarshewski A."/>
            <person name="Nielsen K.L."/>
            <person name="Tyson G.W."/>
            <person name="Nielsen P.H."/>
        </authorList>
    </citation>
    <scope>NUCLEOTIDE SEQUENCE [LARGE SCALE GENOMIC DNA]</scope>
    <source>
        <strain evidence="2">TM71</strain>
    </source>
</reference>
<dbReference type="InterPro" id="IPR002725">
    <property type="entry name" value="YgjP-like_metallopeptidase"/>
</dbReference>
<feature type="domain" description="YgjP-like metallopeptidase" evidence="1">
    <location>
        <begin position="21"/>
        <end position="226"/>
    </location>
</feature>